<evidence type="ECO:0000259" key="13">
    <source>
        <dbReference type="Pfam" id="PF02223"/>
    </source>
</evidence>
<dbReference type="EC" id="2.7.4.9" evidence="2 12"/>
<dbReference type="AlphaFoldDB" id="A0A840XWN0"/>
<feature type="domain" description="Thymidylate kinase-like" evidence="13">
    <location>
        <begin position="19"/>
        <end position="218"/>
    </location>
</feature>
<dbReference type="Proteomes" id="UP000562254">
    <property type="component" value="Unassembled WGS sequence"/>
</dbReference>
<keyword evidence="15" id="KW-1185">Reference proteome</keyword>
<dbReference type="InterPro" id="IPR039430">
    <property type="entry name" value="Thymidylate_kin-like_dom"/>
</dbReference>
<dbReference type="SUPFAM" id="SSF52540">
    <property type="entry name" value="P-loop containing nucleoside triphosphate hydrolases"/>
    <property type="match status" value="1"/>
</dbReference>
<evidence type="ECO:0000256" key="9">
    <source>
        <dbReference type="ARBA" id="ARBA00029962"/>
    </source>
</evidence>
<dbReference type="RefSeq" id="WP_408902417.1">
    <property type="nucleotide sequence ID" value="NZ_JAAEDJ010000003.1"/>
</dbReference>
<keyword evidence="7 12" id="KW-0418">Kinase</keyword>
<comment type="caution">
    <text evidence="14">The sequence shown here is derived from an EMBL/GenBank/DDBJ whole genome shotgun (WGS) entry which is preliminary data.</text>
</comment>
<evidence type="ECO:0000256" key="5">
    <source>
        <dbReference type="ARBA" id="ARBA00022727"/>
    </source>
</evidence>
<dbReference type="InterPro" id="IPR027417">
    <property type="entry name" value="P-loop_NTPase"/>
</dbReference>
<evidence type="ECO:0000313" key="15">
    <source>
        <dbReference type="Proteomes" id="UP000562254"/>
    </source>
</evidence>
<accession>A0A840XWN0</accession>
<comment type="function">
    <text evidence="11 12">Phosphorylation of dTMP to form dTDP in both de novo and salvage pathways of dTTP synthesis.</text>
</comment>
<evidence type="ECO:0000256" key="6">
    <source>
        <dbReference type="ARBA" id="ARBA00022741"/>
    </source>
</evidence>
<dbReference type="NCBIfam" id="TIGR00041">
    <property type="entry name" value="DTMP_kinase"/>
    <property type="match status" value="1"/>
</dbReference>
<organism evidence="14 15">
    <name type="scientific">Neoroseomonas alkaliterrae</name>
    <dbReference type="NCBI Taxonomy" id="1452450"/>
    <lineage>
        <taxon>Bacteria</taxon>
        <taxon>Pseudomonadati</taxon>
        <taxon>Pseudomonadota</taxon>
        <taxon>Alphaproteobacteria</taxon>
        <taxon>Acetobacterales</taxon>
        <taxon>Acetobacteraceae</taxon>
        <taxon>Neoroseomonas</taxon>
    </lineage>
</organism>
<sequence length="230" mass="24443">MAARRHTSAMAARGRFITLEGGEGAGKSTQARRLAAALAGAGLPVLRTREPGGTPGAERIRDLLLGHGPWDPVAEAMLHFAARREHLVRVIRPFLDAGGWVVCDRFADSTLAYQGAQGLPREVWARLAALSLEGLSPDLTLVLDLPVEAGMARVGNRGGARPGTSRADPAETFDRYEGMGRRFHEAVREAFRAIAAAEPARCAVVDASAPVEEVAAAIGQAVRERLGVRL</sequence>
<dbReference type="PANTHER" id="PTHR10344:SF4">
    <property type="entry name" value="UMP-CMP KINASE 2, MITOCHONDRIAL"/>
    <property type="match status" value="1"/>
</dbReference>
<keyword evidence="4 12" id="KW-0808">Transferase</keyword>
<evidence type="ECO:0000256" key="7">
    <source>
        <dbReference type="ARBA" id="ARBA00022777"/>
    </source>
</evidence>
<evidence type="ECO:0000256" key="3">
    <source>
        <dbReference type="ARBA" id="ARBA00017144"/>
    </source>
</evidence>
<dbReference type="EMBL" id="JACIJE010000009">
    <property type="protein sequence ID" value="MBB5691029.1"/>
    <property type="molecule type" value="Genomic_DNA"/>
</dbReference>
<dbReference type="InterPro" id="IPR018095">
    <property type="entry name" value="Thymidylate_kin_CS"/>
</dbReference>
<keyword evidence="6 12" id="KW-0547">Nucleotide-binding</keyword>
<gene>
    <name evidence="12" type="primary">tmk</name>
    <name evidence="14" type="ORF">FHS88_003172</name>
</gene>
<keyword evidence="8 12" id="KW-0067">ATP-binding</keyword>
<comment type="similarity">
    <text evidence="1 12">Belongs to the thymidylate kinase family.</text>
</comment>
<proteinExistence type="inferred from homology"/>
<evidence type="ECO:0000256" key="12">
    <source>
        <dbReference type="HAMAP-Rule" id="MF_00165"/>
    </source>
</evidence>
<dbReference type="FunFam" id="3.40.50.300:FF:000225">
    <property type="entry name" value="Thymidylate kinase"/>
    <property type="match status" value="1"/>
</dbReference>
<dbReference type="InterPro" id="IPR018094">
    <property type="entry name" value="Thymidylate_kinase"/>
</dbReference>
<keyword evidence="5 12" id="KW-0545">Nucleotide biosynthesis</keyword>
<reference evidence="14 15" key="1">
    <citation type="submission" date="2020-08" db="EMBL/GenBank/DDBJ databases">
        <title>Genomic Encyclopedia of Type Strains, Phase IV (KMG-IV): sequencing the most valuable type-strain genomes for metagenomic binning, comparative biology and taxonomic classification.</title>
        <authorList>
            <person name="Goeker M."/>
        </authorList>
    </citation>
    <scope>NUCLEOTIDE SEQUENCE [LARGE SCALE GENOMIC DNA]</scope>
    <source>
        <strain evidence="14 15">DSM 25895</strain>
    </source>
</reference>
<dbReference type="Pfam" id="PF02223">
    <property type="entry name" value="Thymidylate_kin"/>
    <property type="match status" value="1"/>
</dbReference>
<dbReference type="PROSITE" id="PS01331">
    <property type="entry name" value="THYMIDYLATE_KINASE"/>
    <property type="match status" value="1"/>
</dbReference>
<dbReference type="PANTHER" id="PTHR10344">
    <property type="entry name" value="THYMIDYLATE KINASE"/>
    <property type="match status" value="1"/>
</dbReference>
<dbReference type="GO" id="GO:0005829">
    <property type="term" value="C:cytosol"/>
    <property type="evidence" value="ECO:0007669"/>
    <property type="project" value="TreeGrafter"/>
</dbReference>
<dbReference type="GO" id="GO:0006227">
    <property type="term" value="P:dUDP biosynthetic process"/>
    <property type="evidence" value="ECO:0007669"/>
    <property type="project" value="TreeGrafter"/>
</dbReference>
<evidence type="ECO:0000256" key="8">
    <source>
        <dbReference type="ARBA" id="ARBA00022840"/>
    </source>
</evidence>
<protein>
    <recommendedName>
        <fullName evidence="3 12">Thymidylate kinase</fullName>
        <ecNumber evidence="2 12">2.7.4.9</ecNumber>
    </recommendedName>
    <alternativeName>
        <fullName evidence="9 12">dTMP kinase</fullName>
    </alternativeName>
</protein>
<evidence type="ECO:0000256" key="2">
    <source>
        <dbReference type="ARBA" id="ARBA00012980"/>
    </source>
</evidence>
<evidence type="ECO:0000256" key="4">
    <source>
        <dbReference type="ARBA" id="ARBA00022679"/>
    </source>
</evidence>
<dbReference type="CDD" id="cd01672">
    <property type="entry name" value="TMPK"/>
    <property type="match status" value="1"/>
</dbReference>
<dbReference type="GO" id="GO:0006235">
    <property type="term" value="P:dTTP biosynthetic process"/>
    <property type="evidence" value="ECO:0007669"/>
    <property type="project" value="UniProtKB-UniRule"/>
</dbReference>
<evidence type="ECO:0000313" key="14">
    <source>
        <dbReference type="EMBL" id="MBB5691029.1"/>
    </source>
</evidence>
<dbReference type="GO" id="GO:0006233">
    <property type="term" value="P:dTDP biosynthetic process"/>
    <property type="evidence" value="ECO:0007669"/>
    <property type="project" value="InterPro"/>
</dbReference>
<evidence type="ECO:0000256" key="10">
    <source>
        <dbReference type="ARBA" id="ARBA00048743"/>
    </source>
</evidence>
<dbReference type="Gene3D" id="3.40.50.300">
    <property type="entry name" value="P-loop containing nucleotide triphosphate hydrolases"/>
    <property type="match status" value="1"/>
</dbReference>
<feature type="binding site" evidence="12">
    <location>
        <begin position="21"/>
        <end position="28"/>
    </location>
    <ligand>
        <name>ATP</name>
        <dbReference type="ChEBI" id="CHEBI:30616"/>
    </ligand>
</feature>
<dbReference type="HAMAP" id="MF_00165">
    <property type="entry name" value="Thymidylate_kinase"/>
    <property type="match status" value="1"/>
</dbReference>
<name>A0A840XWN0_9PROT</name>
<dbReference type="GO" id="GO:0005524">
    <property type="term" value="F:ATP binding"/>
    <property type="evidence" value="ECO:0007669"/>
    <property type="project" value="UniProtKB-UniRule"/>
</dbReference>
<evidence type="ECO:0000256" key="11">
    <source>
        <dbReference type="ARBA" id="ARBA00057735"/>
    </source>
</evidence>
<dbReference type="GO" id="GO:0004798">
    <property type="term" value="F:dTMP kinase activity"/>
    <property type="evidence" value="ECO:0007669"/>
    <property type="project" value="UniProtKB-UniRule"/>
</dbReference>
<comment type="catalytic activity">
    <reaction evidence="10 12">
        <text>dTMP + ATP = dTDP + ADP</text>
        <dbReference type="Rhea" id="RHEA:13517"/>
        <dbReference type="ChEBI" id="CHEBI:30616"/>
        <dbReference type="ChEBI" id="CHEBI:58369"/>
        <dbReference type="ChEBI" id="CHEBI:63528"/>
        <dbReference type="ChEBI" id="CHEBI:456216"/>
        <dbReference type="EC" id="2.7.4.9"/>
    </reaction>
</comment>
<evidence type="ECO:0000256" key="1">
    <source>
        <dbReference type="ARBA" id="ARBA00009776"/>
    </source>
</evidence>